<evidence type="ECO:0000313" key="1">
    <source>
        <dbReference type="EMBL" id="MEQ2304088.1"/>
    </source>
</evidence>
<dbReference type="Proteomes" id="UP001469553">
    <property type="component" value="Unassembled WGS sequence"/>
</dbReference>
<protein>
    <submittedName>
        <fullName evidence="1">Uncharacterized protein</fullName>
    </submittedName>
</protein>
<evidence type="ECO:0000313" key="2">
    <source>
        <dbReference type="Proteomes" id="UP001469553"/>
    </source>
</evidence>
<proteinExistence type="predicted"/>
<dbReference type="EMBL" id="JAHRIP010058588">
    <property type="protein sequence ID" value="MEQ2304088.1"/>
    <property type="molecule type" value="Genomic_DNA"/>
</dbReference>
<accession>A0ABV0ZCY4</accession>
<keyword evidence="2" id="KW-1185">Reference proteome</keyword>
<gene>
    <name evidence="1" type="ORF">AMECASPLE_023459</name>
</gene>
<organism evidence="1 2">
    <name type="scientific">Ameca splendens</name>
    <dbReference type="NCBI Taxonomy" id="208324"/>
    <lineage>
        <taxon>Eukaryota</taxon>
        <taxon>Metazoa</taxon>
        <taxon>Chordata</taxon>
        <taxon>Craniata</taxon>
        <taxon>Vertebrata</taxon>
        <taxon>Euteleostomi</taxon>
        <taxon>Actinopterygii</taxon>
        <taxon>Neopterygii</taxon>
        <taxon>Teleostei</taxon>
        <taxon>Neoteleostei</taxon>
        <taxon>Acanthomorphata</taxon>
        <taxon>Ovalentaria</taxon>
        <taxon>Atherinomorphae</taxon>
        <taxon>Cyprinodontiformes</taxon>
        <taxon>Goodeidae</taxon>
        <taxon>Ameca</taxon>
    </lineage>
</organism>
<sequence>MQSEHNSLRIYSTSSSFPASPESLVLLVQISPGLVLPLHACHHACSQSTSASLNHVVPQGSFLCPLLFTICLVPLGQIICPHGLGFFSVLALYLCISLPNPLPSSPHNHLSAV</sequence>
<reference evidence="1 2" key="1">
    <citation type="submission" date="2021-06" db="EMBL/GenBank/DDBJ databases">
        <authorList>
            <person name="Palmer J.M."/>
        </authorList>
    </citation>
    <scope>NUCLEOTIDE SEQUENCE [LARGE SCALE GENOMIC DNA]</scope>
    <source>
        <strain evidence="1 2">AS_MEX2019</strain>
        <tissue evidence="1">Muscle</tissue>
    </source>
</reference>
<comment type="caution">
    <text evidence="1">The sequence shown here is derived from an EMBL/GenBank/DDBJ whole genome shotgun (WGS) entry which is preliminary data.</text>
</comment>
<name>A0ABV0ZCY4_9TELE</name>